<reference evidence="5 6" key="1">
    <citation type="journal article" date="2014" name="Int. J. Syst. Evol. Microbiol.">
        <title>Celeribacter indicus sp. nov., a polycyclic aromatic hydrocarbon-degrading bacterium from deep-sea sediment and reclassification of Huaishuia halophila as Celeribacter halophilus comb. nov.</title>
        <authorList>
            <person name="Lai Q."/>
            <person name="Cao J."/>
            <person name="Yuan J."/>
            <person name="Li F."/>
            <person name="Shao Z."/>
        </authorList>
    </citation>
    <scope>NUCLEOTIDE SEQUENCE [LARGE SCALE GENOMIC DNA]</scope>
    <source>
        <strain evidence="5">P73</strain>
    </source>
</reference>
<dbReference type="InterPro" id="IPR002347">
    <property type="entry name" value="SDR_fam"/>
</dbReference>
<dbReference type="Gene3D" id="3.40.50.720">
    <property type="entry name" value="NAD(P)-binding Rossmann-like Domain"/>
    <property type="match status" value="1"/>
</dbReference>
<dbReference type="NCBIfam" id="NF005559">
    <property type="entry name" value="PRK07231.1"/>
    <property type="match status" value="1"/>
</dbReference>
<name>A0A0B5DXI8_9RHOB</name>
<dbReference type="InterPro" id="IPR036291">
    <property type="entry name" value="NAD(P)-bd_dom_sf"/>
</dbReference>
<dbReference type="AlphaFoldDB" id="A0A0B5DXI8"/>
<dbReference type="PRINTS" id="PR00081">
    <property type="entry name" value="GDHRDH"/>
</dbReference>
<dbReference type="STRING" id="1208324.P73_2984"/>
<keyword evidence="3" id="KW-0520">NAD</keyword>
<dbReference type="Pfam" id="PF13561">
    <property type="entry name" value="adh_short_C2"/>
    <property type="match status" value="1"/>
</dbReference>
<evidence type="ECO:0000313" key="6">
    <source>
        <dbReference type="Proteomes" id="UP000031521"/>
    </source>
</evidence>
<dbReference type="KEGG" id="cid:P73_2984"/>
<evidence type="ECO:0000256" key="1">
    <source>
        <dbReference type="ARBA" id="ARBA00006484"/>
    </source>
</evidence>
<dbReference type="HOGENOM" id="CLU_010194_1_0_5"/>
<dbReference type="SUPFAM" id="SSF51735">
    <property type="entry name" value="NAD(P)-binding Rossmann-fold domains"/>
    <property type="match status" value="1"/>
</dbReference>
<sequence>MTDRLSGKKAIVTGAAQGIGFAVADAFVREGAQVVILDLNGDLASEAAGKIGARCTGLQMDVSDEASVKQGIAAALEVLGGLDIVVNNAGVQRASSIEEASVEDWDLQMSVNMRGPFLVLREALPHLSAGASVINTSSAAGLRGAPGVSGYCASKGGQILFTTAAAAELGPRGIRVNAVCPGWVDTPFNGPVIRQMGGTEAHDAMIRATVPLGRQATPPEIAPTYVFLASDEASYLTGKAIGVDGGVV</sequence>
<dbReference type="GO" id="GO:0016491">
    <property type="term" value="F:oxidoreductase activity"/>
    <property type="evidence" value="ECO:0007669"/>
    <property type="project" value="UniProtKB-KW"/>
</dbReference>
<dbReference type="PRINTS" id="PR00080">
    <property type="entry name" value="SDRFAMILY"/>
</dbReference>
<evidence type="ECO:0000256" key="3">
    <source>
        <dbReference type="ARBA" id="ARBA00023027"/>
    </source>
</evidence>
<dbReference type="PANTHER" id="PTHR24321">
    <property type="entry name" value="DEHYDROGENASES, SHORT CHAIN"/>
    <property type="match status" value="1"/>
</dbReference>
<organism evidence="5 6">
    <name type="scientific">Celeribacter indicus</name>
    <dbReference type="NCBI Taxonomy" id="1208324"/>
    <lineage>
        <taxon>Bacteria</taxon>
        <taxon>Pseudomonadati</taxon>
        <taxon>Pseudomonadota</taxon>
        <taxon>Alphaproteobacteria</taxon>
        <taxon>Rhodobacterales</taxon>
        <taxon>Roseobacteraceae</taxon>
        <taxon>Celeribacter</taxon>
    </lineage>
</organism>
<dbReference type="PANTHER" id="PTHR24321:SF8">
    <property type="entry name" value="ESTRADIOL 17-BETA-DEHYDROGENASE 8-RELATED"/>
    <property type="match status" value="1"/>
</dbReference>
<accession>A0A0B5DXI8</accession>
<dbReference type="SMART" id="SM00822">
    <property type="entry name" value="PKS_KR"/>
    <property type="match status" value="1"/>
</dbReference>
<dbReference type="CDD" id="cd05233">
    <property type="entry name" value="SDR_c"/>
    <property type="match status" value="1"/>
</dbReference>
<gene>
    <name evidence="5" type="ORF">P73_2984</name>
</gene>
<comment type="similarity">
    <text evidence="1">Belongs to the short-chain dehydrogenases/reductases (SDR) family.</text>
</comment>
<keyword evidence="2" id="KW-0560">Oxidoreductase</keyword>
<dbReference type="EMBL" id="CP004393">
    <property type="protein sequence ID" value="AJE47699.1"/>
    <property type="molecule type" value="Genomic_DNA"/>
</dbReference>
<dbReference type="OrthoDB" id="9789398at2"/>
<evidence type="ECO:0000259" key="4">
    <source>
        <dbReference type="SMART" id="SM00822"/>
    </source>
</evidence>
<keyword evidence="6" id="KW-1185">Reference proteome</keyword>
<proteinExistence type="inferred from homology"/>
<dbReference type="InterPro" id="IPR057326">
    <property type="entry name" value="KR_dom"/>
</dbReference>
<dbReference type="RefSeq" id="WP_043870196.1">
    <property type="nucleotide sequence ID" value="NZ_CP004393.1"/>
</dbReference>
<dbReference type="FunFam" id="3.40.50.720:FF:000084">
    <property type="entry name" value="Short-chain dehydrogenase reductase"/>
    <property type="match status" value="1"/>
</dbReference>
<protein>
    <submittedName>
        <fullName evidence="5">Bacilysin biosynthesis oxidoreductase BacC</fullName>
    </submittedName>
</protein>
<evidence type="ECO:0000256" key="2">
    <source>
        <dbReference type="ARBA" id="ARBA00023002"/>
    </source>
</evidence>
<evidence type="ECO:0000313" key="5">
    <source>
        <dbReference type="EMBL" id="AJE47699.1"/>
    </source>
</evidence>
<dbReference type="Proteomes" id="UP000031521">
    <property type="component" value="Chromosome"/>
</dbReference>
<feature type="domain" description="Ketoreductase" evidence="4">
    <location>
        <begin position="8"/>
        <end position="186"/>
    </location>
</feature>